<dbReference type="RefSeq" id="WP_245512973.1">
    <property type="nucleotide sequence ID" value="NZ_SNZR01000011.1"/>
</dbReference>
<feature type="active site" description="Proton donor/acceptor" evidence="9">
    <location>
        <position position="166"/>
    </location>
</feature>
<dbReference type="GO" id="GO:0005576">
    <property type="term" value="C:extracellular region"/>
    <property type="evidence" value="ECO:0007669"/>
    <property type="project" value="TreeGrafter"/>
</dbReference>
<feature type="domain" description="L,D-TPase catalytic" evidence="10">
    <location>
        <begin position="73"/>
        <end position="206"/>
    </location>
</feature>
<dbReference type="InterPro" id="IPR050979">
    <property type="entry name" value="LD-transpeptidase"/>
</dbReference>
<dbReference type="GO" id="GO:0071555">
    <property type="term" value="P:cell wall organization"/>
    <property type="evidence" value="ECO:0007669"/>
    <property type="project" value="UniProtKB-UniRule"/>
</dbReference>
<dbReference type="CDD" id="cd16913">
    <property type="entry name" value="YkuD_like"/>
    <property type="match status" value="1"/>
</dbReference>
<keyword evidence="4" id="KW-0808">Transferase</keyword>
<dbReference type="FunFam" id="2.40.440.10:FF:000002">
    <property type="entry name" value="L,D-transpeptidase ErfK/SrfK"/>
    <property type="match status" value="1"/>
</dbReference>
<dbReference type="Pfam" id="PF03734">
    <property type="entry name" value="YkuD"/>
    <property type="match status" value="1"/>
</dbReference>
<keyword evidence="8 9" id="KW-0961">Cell wall biogenesis/degradation</keyword>
<evidence type="ECO:0000256" key="1">
    <source>
        <dbReference type="ARBA" id="ARBA00004752"/>
    </source>
</evidence>
<evidence type="ECO:0000256" key="8">
    <source>
        <dbReference type="ARBA" id="ARBA00023316"/>
    </source>
</evidence>
<keyword evidence="3" id="KW-0328">Glycosyltransferase</keyword>
<dbReference type="GO" id="GO:0018104">
    <property type="term" value="P:peptidoglycan-protein cross-linking"/>
    <property type="evidence" value="ECO:0007669"/>
    <property type="project" value="TreeGrafter"/>
</dbReference>
<dbReference type="EMBL" id="SNZR01000011">
    <property type="protein sequence ID" value="TDR94654.1"/>
    <property type="molecule type" value="Genomic_DNA"/>
</dbReference>
<evidence type="ECO:0000256" key="6">
    <source>
        <dbReference type="ARBA" id="ARBA00022960"/>
    </source>
</evidence>
<keyword evidence="6 9" id="KW-0133">Cell shape</keyword>
<dbReference type="InterPro" id="IPR038063">
    <property type="entry name" value="Transpep_catalytic_dom"/>
</dbReference>
<dbReference type="GO" id="GO:0016757">
    <property type="term" value="F:glycosyltransferase activity"/>
    <property type="evidence" value="ECO:0007669"/>
    <property type="project" value="UniProtKB-KW"/>
</dbReference>
<dbReference type="PROSITE" id="PS52029">
    <property type="entry name" value="LD_TPASE"/>
    <property type="match status" value="1"/>
</dbReference>
<evidence type="ECO:0000256" key="3">
    <source>
        <dbReference type="ARBA" id="ARBA00022676"/>
    </source>
</evidence>
<sequence>MVMITRRSFATGIAGAALATTARADVEIPPDYHLYYGPEIEDHGKIFKTTNREKLERIWLRQLVEYRSDEPPGSVVIDTQNHFLYVIFENQTALRYGVGVGREGFKWYGRATIDRRAMWPTWTPPPEMLKRKPELPRFMEGGDSNPMGARALYLYRDKGDTGFRIHGTNEPWSIGHDGSSGCIRLLNEDAIDLYGRCPIGTKVLVLKHLGSRDA</sequence>
<gene>
    <name evidence="11" type="ORF">EV668_1942</name>
</gene>
<evidence type="ECO:0000313" key="12">
    <source>
        <dbReference type="Proteomes" id="UP000295122"/>
    </source>
</evidence>
<comment type="pathway">
    <text evidence="1 9">Cell wall biogenesis; peptidoglycan biosynthesis.</text>
</comment>
<dbReference type="Proteomes" id="UP000295122">
    <property type="component" value="Unassembled WGS sequence"/>
</dbReference>
<dbReference type="GO" id="GO:0071972">
    <property type="term" value="F:peptidoglycan L,D-transpeptidase activity"/>
    <property type="evidence" value="ECO:0007669"/>
    <property type="project" value="TreeGrafter"/>
</dbReference>
<evidence type="ECO:0000259" key="10">
    <source>
        <dbReference type="PROSITE" id="PS52029"/>
    </source>
</evidence>
<evidence type="ECO:0000256" key="5">
    <source>
        <dbReference type="ARBA" id="ARBA00022801"/>
    </source>
</evidence>
<keyword evidence="7 9" id="KW-0573">Peptidoglycan synthesis</keyword>
<evidence type="ECO:0000256" key="7">
    <source>
        <dbReference type="ARBA" id="ARBA00022984"/>
    </source>
</evidence>
<evidence type="ECO:0000313" key="11">
    <source>
        <dbReference type="EMBL" id="TDR94654.1"/>
    </source>
</evidence>
<comment type="similarity">
    <text evidence="2">Belongs to the YkuD family.</text>
</comment>
<reference evidence="11 12" key="1">
    <citation type="submission" date="2019-03" db="EMBL/GenBank/DDBJ databases">
        <title>Genomic Encyclopedia of Type Strains, Phase IV (KMG-IV): sequencing the most valuable type-strain genomes for metagenomic binning, comparative biology and taxonomic classification.</title>
        <authorList>
            <person name="Goeker M."/>
        </authorList>
    </citation>
    <scope>NUCLEOTIDE SEQUENCE [LARGE SCALE GENOMIC DNA]</scope>
    <source>
        <strain evidence="11 12">DSM 25903</strain>
    </source>
</reference>
<dbReference type="InterPro" id="IPR005490">
    <property type="entry name" value="LD_TPept_cat_dom"/>
</dbReference>
<proteinExistence type="inferred from homology"/>
<organism evidence="11 12">
    <name type="scientific">Enterovirga rhinocerotis</name>
    <dbReference type="NCBI Taxonomy" id="1339210"/>
    <lineage>
        <taxon>Bacteria</taxon>
        <taxon>Pseudomonadati</taxon>
        <taxon>Pseudomonadota</taxon>
        <taxon>Alphaproteobacteria</taxon>
        <taxon>Hyphomicrobiales</taxon>
        <taxon>Methylobacteriaceae</taxon>
        <taxon>Enterovirga</taxon>
    </lineage>
</organism>
<dbReference type="PANTHER" id="PTHR30582">
    <property type="entry name" value="L,D-TRANSPEPTIDASE"/>
    <property type="match status" value="1"/>
</dbReference>
<accession>A0A4R7C7M9</accession>
<name>A0A4R7C7M9_9HYPH</name>
<dbReference type="AlphaFoldDB" id="A0A4R7C7M9"/>
<keyword evidence="11" id="KW-0449">Lipoprotein</keyword>
<keyword evidence="5" id="KW-0378">Hydrolase</keyword>
<evidence type="ECO:0000256" key="9">
    <source>
        <dbReference type="PROSITE-ProRule" id="PRU01373"/>
    </source>
</evidence>
<keyword evidence="12" id="KW-1185">Reference proteome</keyword>
<comment type="caution">
    <text evidence="11">The sequence shown here is derived from an EMBL/GenBank/DDBJ whole genome shotgun (WGS) entry which is preliminary data.</text>
</comment>
<dbReference type="UniPathway" id="UPA00219"/>
<dbReference type="GO" id="GO:0008360">
    <property type="term" value="P:regulation of cell shape"/>
    <property type="evidence" value="ECO:0007669"/>
    <property type="project" value="UniProtKB-UniRule"/>
</dbReference>
<dbReference type="PANTHER" id="PTHR30582:SF24">
    <property type="entry name" value="L,D-TRANSPEPTIDASE ERFK_SRFK-RELATED"/>
    <property type="match status" value="1"/>
</dbReference>
<evidence type="ECO:0000256" key="2">
    <source>
        <dbReference type="ARBA" id="ARBA00005992"/>
    </source>
</evidence>
<feature type="active site" description="Nucleophile" evidence="9">
    <location>
        <position position="182"/>
    </location>
</feature>
<dbReference type="Gene3D" id="2.40.440.10">
    <property type="entry name" value="L,D-transpeptidase catalytic domain-like"/>
    <property type="match status" value="1"/>
</dbReference>
<protein>
    <submittedName>
        <fullName evidence="11">Lipoprotein-anchoring transpeptidase ErfK/SrfK</fullName>
    </submittedName>
</protein>
<dbReference type="SUPFAM" id="SSF141523">
    <property type="entry name" value="L,D-transpeptidase catalytic domain-like"/>
    <property type="match status" value="1"/>
</dbReference>
<evidence type="ECO:0000256" key="4">
    <source>
        <dbReference type="ARBA" id="ARBA00022679"/>
    </source>
</evidence>